<evidence type="ECO:0000256" key="1">
    <source>
        <dbReference type="SAM" id="Phobius"/>
    </source>
</evidence>
<evidence type="ECO:0008006" key="3">
    <source>
        <dbReference type="Google" id="ProtNLM"/>
    </source>
</evidence>
<name>A0AAU8B359_9VIRU</name>
<protein>
    <recommendedName>
        <fullName evidence="3">Phage coat protein</fullName>
    </recommendedName>
</protein>
<reference evidence="2" key="1">
    <citation type="submission" date="2024-03" db="EMBL/GenBank/DDBJ databases">
        <title>Diverse circular DNA viruses in blood, oral, and fecal samples of captive lemurs.</title>
        <authorList>
            <person name="Paietta E.N."/>
            <person name="Kraberger S."/>
            <person name="Lund M.C."/>
            <person name="Custer J.M."/>
            <person name="Vargas K.M."/>
            <person name="Ehmke E.E."/>
            <person name="Yoder A.D."/>
            <person name="Varsani A."/>
        </authorList>
    </citation>
    <scope>NUCLEOTIDE SEQUENCE</scope>
    <source>
        <strain evidence="2">Duke_25SS_43</strain>
    </source>
</reference>
<proteinExistence type="predicted"/>
<keyword evidence="1" id="KW-0472">Membrane</keyword>
<accession>A0AAU8B359</accession>
<sequence length="70" mass="7055">MNKFKGLFKRYLPIGAVLAVAASNASAASVLSGVDFSGISAEITTAAAALAAVYVVVAGVRLALRFIRGA</sequence>
<feature type="transmembrane region" description="Helical" evidence="1">
    <location>
        <begin position="43"/>
        <end position="64"/>
    </location>
</feature>
<evidence type="ECO:0000313" key="2">
    <source>
        <dbReference type="EMBL" id="XCD06673.1"/>
    </source>
</evidence>
<dbReference type="EMBL" id="PP511699">
    <property type="protein sequence ID" value="XCD06673.1"/>
    <property type="molecule type" value="Genomic_DNA"/>
</dbReference>
<keyword evidence="1" id="KW-1133">Transmembrane helix</keyword>
<organism evidence="2">
    <name type="scientific">Dulem virus 57</name>
    <dbReference type="NCBI Taxonomy" id="3145768"/>
    <lineage>
        <taxon>Viruses</taxon>
        <taxon>Monodnaviria</taxon>
        <taxon>Loebvirae</taxon>
        <taxon>Hofneiviricota</taxon>
        <taxon>Faserviricetes</taxon>
        <taxon>Tubulavirales</taxon>
        <taxon>Inoviridae</taxon>
        <taxon>Inovirus</taxon>
    </lineage>
</organism>
<keyword evidence="1" id="KW-0812">Transmembrane</keyword>